<accession>A0A0B6Y4M7</accession>
<evidence type="ECO:0000256" key="1">
    <source>
        <dbReference type="SAM" id="MobiDB-lite"/>
    </source>
</evidence>
<feature type="compositionally biased region" description="Basic residues" evidence="1">
    <location>
        <begin position="54"/>
        <end position="67"/>
    </location>
</feature>
<protein>
    <submittedName>
        <fullName evidence="2">Uncharacterized protein</fullName>
    </submittedName>
</protein>
<feature type="non-terminal residue" evidence="2">
    <location>
        <position position="1"/>
    </location>
</feature>
<feature type="compositionally biased region" description="Basic and acidic residues" evidence="1">
    <location>
        <begin position="1"/>
        <end position="22"/>
    </location>
</feature>
<dbReference type="AlphaFoldDB" id="A0A0B6Y4M7"/>
<feature type="region of interest" description="Disordered" evidence="1">
    <location>
        <begin position="1"/>
        <end position="67"/>
    </location>
</feature>
<feature type="non-terminal residue" evidence="2">
    <location>
        <position position="67"/>
    </location>
</feature>
<sequence>ELEQTRSRQRILAKESTDEKQDNYSQISKGPESVTDLKENDVADLSNDFGTTRKYSKKRRKQLQKDG</sequence>
<evidence type="ECO:0000313" key="2">
    <source>
        <dbReference type="EMBL" id="CEK51282.1"/>
    </source>
</evidence>
<dbReference type="EMBL" id="HACG01004417">
    <property type="protein sequence ID" value="CEK51282.1"/>
    <property type="molecule type" value="Transcribed_RNA"/>
</dbReference>
<organism evidence="2">
    <name type="scientific">Arion vulgaris</name>
    <dbReference type="NCBI Taxonomy" id="1028688"/>
    <lineage>
        <taxon>Eukaryota</taxon>
        <taxon>Metazoa</taxon>
        <taxon>Spiralia</taxon>
        <taxon>Lophotrochozoa</taxon>
        <taxon>Mollusca</taxon>
        <taxon>Gastropoda</taxon>
        <taxon>Heterobranchia</taxon>
        <taxon>Euthyneura</taxon>
        <taxon>Panpulmonata</taxon>
        <taxon>Eupulmonata</taxon>
        <taxon>Stylommatophora</taxon>
        <taxon>Helicina</taxon>
        <taxon>Arionoidea</taxon>
        <taxon>Arionidae</taxon>
        <taxon>Arion</taxon>
    </lineage>
</organism>
<name>A0A0B6Y4M7_9EUPU</name>
<reference evidence="2" key="1">
    <citation type="submission" date="2014-12" db="EMBL/GenBank/DDBJ databases">
        <title>Insight into the proteome of Arion vulgaris.</title>
        <authorList>
            <person name="Aradska J."/>
            <person name="Bulat T."/>
            <person name="Smidak R."/>
            <person name="Sarate P."/>
            <person name="Gangsoo J."/>
            <person name="Sialana F."/>
            <person name="Bilban M."/>
            <person name="Lubec G."/>
        </authorList>
    </citation>
    <scope>NUCLEOTIDE SEQUENCE</scope>
    <source>
        <tissue evidence="2">Skin</tissue>
    </source>
</reference>
<proteinExistence type="predicted"/>
<gene>
    <name evidence="2" type="primary">ORF13026</name>
</gene>